<dbReference type="GO" id="GO:0008840">
    <property type="term" value="F:4-hydroxy-tetrahydrodipicolinate synthase activity"/>
    <property type="evidence" value="ECO:0007669"/>
    <property type="project" value="UniProtKB-UniRule"/>
</dbReference>
<reference evidence="16" key="1">
    <citation type="submission" date="2021-05" db="EMBL/GenBank/DDBJ databases">
        <title>Energy efficiency and biological interactions define the core microbiome of deep oligotrophic groundwater.</title>
        <authorList>
            <person name="Mehrshad M."/>
            <person name="Lopez-Fernandez M."/>
            <person name="Bell E."/>
            <person name="Bernier-Latmani R."/>
            <person name="Bertilsson S."/>
            <person name="Dopson M."/>
        </authorList>
    </citation>
    <scope>NUCLEOTIDE SEQUENCE</scope>
    <source>
        <strain evidence="16">Modern_marine.mb.64</strain>
    </source>
</reference>
<dbReference type="Pfam" id="PF00701">
    <property type="entry name" value="DHDPS"/>
    <property type="match status" value="1"/>
</dbReference>
<comment type="pathway">
    <text evidence="2 12">Amino-acid biosynthesis; L-lysine biosynthesis via DAP pathway; (S)-tetrahydrodipicolinate from L-aspartate: step 3/4.</text>
</comment>
<comment type="similarity">
    <text evidence="3 12 13">Belongs to the DapA family.</text>
</comment>
<dbReference type="PANTHER" id="PTHR12128:SF66">
    <property type="entry name" value="4-HYDROXY-2-OXOGLUTARATE ALDOLASE, MITOCHONDRIAL"/>
    <property type="match status" value="1"/>
</dbReference>
<dbReference type="PIRSF" id="PIRSF001365">
    <property type="entry name" value="DHDPS"/>
    <property type="match status" value="1"/>
</dbReference>
<feature type="active site" description="Schiff-base intermediate with substrate" evidence="12 14">
    <location>
        <position position="160"/>
    </location>
</feature>
<evidence type="ECO:0000256" key="14">
    <source>
        <dbReference type="PIRSR" id="PIRSR001365-1"/>
    </source>
</evidence>
<dbReference type="InterPro" id="IPR005263">
    <property type="entry name" value="DapA"/>
</dbReference>
<evidence type="ECO:0000256" key="12">
    <source>
        <dbReference type="HAMAP-Rule" id="MF_00418"/>
    </source>
</evidence>
<comment type="subunit">
    <text evidence="12">Homotetramer; dimer of dimers.</text>
</comment>
<evidence type="ECO:0000256" key="7">
    <source>
        <dbReference type="ARBA" id="ARBA00022915"/>
    </source>
</evidence>
<evidence type="ECO:0000256" key="10">
    <source>
        <dbReference type="ARBA" id="ARBA00023270"/>
    </source>
</evidence>
<evidence type="ECO:0000313" key="17">
    <source>
        <dbReference type="Proteomes" id="UP000777784"/>
    </source>
</evidence>
<evidence type="ECO:0000256" key="8">
    <source>
        <dbReference type="ARBA" id="ARBA00023154"/>
    </source>
</evidence>
<dbReference type="AlphaFoldDB" id="A0A948W5R3"/>
<dbReference type="GO" id="GO:0005829">
    <property type="term" value="C:cytosol"/>
    <property type="evidence" value="ECO:0007669"/>
    <property type="project" value="TreeGrafter"/>
</dbReference>
<dbReference type="EC" id="4.3.3.7" evidence="4 12"/>
<keyword evidence="10 12" id="KW-0704">Schiff base</keyword>
<accession>A0A948W5R3</accession>
<dbReference type="Gene3D" id="3.20.20.70">
    <property type="entry name" value="Aldolase class I"/>
    <property type="match status" value="1"/>
</dbReference>
<keyword evidence="9 12" id="KW-0456">Lyase</keyword>
<dbReference type="PANTHER" id="PTHR12128">
    <property type="entry name" value="DIHYDRODIPICOLINATE SYNTHASE"/>
    <property type="match status" value="1"/>
</dbReference>
<keyword evidence="7 12" id="KW-0220">Diaminopimelate biosynthesis</keyword>
<keyword evidence="5 12" id="KW-0963">Cytoplasm</keyword>
<evidence type="ECO:0000256" key="3">
    <source>
        <dbReference type="ARBA" id="ARBA00007592"/>
    </source>
</evidence>
<dbReference type="HAMAP" id="MF_00418">
    <property type="entry name" value="DapA"/>
    <property type="match status" value="1"/>
</dbReference>
<evidence type="ECO:0000313" key="16">
    <source>
        <dbReference type="EMBL" id="MBU2690295.1"/>
    </source>
</evidence>
<dbReference type="SMART" id="SM01130">
    <property type="entry name" value="DHDPS"/>
    <property type="match status" value="1"/>
</dbReference>
<name>A0A948W5R3_UNCEI</name>
<evidence type="ECO:0000256" key="11">
    <source>
        <dbReference type="ARBA" id="ARBA00047836"/>
    </source>
</evidence>
<comment type="caution">
    <text evidence="12">Lacks conserved residue(s) required for the propagation of feature annotation.</text>
</comment>
<dbReference type="InterPro" id="IPR002220">
    <property type="entry name" value="DapA-like"/>
</dbReference>
<proteinExistence type="inferred from homology"/>
<sequence>MFEGVAVAMVTPFRDGEIDFEALDRLVDHLLDGGIDGIVPVGCTGEAAVLSPSERLQVIQRVQKRTRGRAYILPGTGTNTTASTIERTREARELGVDGAMLITPYYNKPTPAGLLAHYQTVADAVDIPIVLYNVPGRTGVSLTVPTVIRLAKHPRIVAIKEASGSLEAISEIAHAGTITLLSGDDGLTLPILAVGGQGVVSVLGNLFPRAMVSMVKAARSNDLETARRYHLALGPLFKALFIESNPGPIKYLLSQEGLIKDEFRLPLVPIREDNREGLREVAERVRRAIEGLDQEVRS</sequence>
<feature type="active site" description="Proton donor/acceptor" evidence="12 14">
    <location>
        <position position="132"/>
    </location>
</feature>
<evidence type="ECO:0000256" key="15">
    <source>
        <dbReference type="PIRSR" id="PIRSR001365-2"/>
    </source>
</evidence>
<evidence type="ECO:0000256" key="13">
    <source>
        <dbReference type="PIRNR" id="PIRNR001365"/>
    </source>
</evidence>
<feature type="site" description="Part of a proton relay during catalysis" evidence="12">
    <location>
        <position position="106"/>
    </location>
</feature>
<dbReference type="InterPro" id="IPR020625">
    <property type="entry name" value="Schiff_base-form_aldolases_AS"/>
</dbReference>
<protein>
    <recommendedName>
        <fullName evidence="4 12">4-hydroxy-tetrahydrodipicolinate synthase</fullName>
        <shortName evidence="12">HTPA synthase</shortName>
        <ecNumber evidence="4 12">4.3.3.7</ecNumber>
    </recommendedName>
</protein>
<feature type="binding site" evidence="12 15">
    <location>
        <position position="200"/>
    </location>
    <ligand>
        <name>pyruvate</name>
        <dbReference type="ChEBI" id="CHEBI:15361"/>
    </ligand>
</feature>
<gene>
    <name evidence="12 16" type="primary">dapA</name>
    <name evidence="16" type="ORF">KJ970_05145</name>
</gene>
<evidence type="ECO:0000256" key="5">
    <source>
        <dbReference type="ARBA" id="ARBA00022490"/>
    </source>
</evidence>
<evidence type="ECO:0000256" key="6">
    <source>
        <dbReference type="ARBA" id="ARBA00022605"/>
    </source>
</evidence>
<dbReference type="GO" id="GO:0009089">
    <property type="term" value="P:lysine biosynthetic process via diaminopimelate"/>
    <property type="evidence" value="ECO:0007669"/>
    <property type="project" value="UniProtKB-UniRule"/>
</dbReference>
<comment type="function">
    <text evidence="1 12">Catalyzes the condensation of (S)-aspartate-beta-semialdehyde [(S)-ASA] and pyruvate to 4-hydroxy-tetrahydrodipicolinate (HTPA).</text>
</comment>
<dbReference type="NCBIfam" id="TIGR00674">
    <property type="entry name" value="dapA"/>
    <property type="match status" value="1"/>
</dbReference>
<dbReference type="CDD" id="cd00950">
    <property type="entry name" value="DHDPS"/>
    <property type="match status" value="1"/>
</dbReference>
<dbReference type="PRINTS" id="PR00146">
    <property type="entry name" value="DHPICSNTHASE"/>
</dbReference>
<evidence type="ECO:0000256" key="1">
    <source>
        <dbReference type="ARBA" id="ARBA00003294"/>
    </source>
</evidence>
<comment type="caution">
    <text evidence="16">The sequence shown here is derived from an EMBL/GenBank/DDBJ whole genome shotgun (WGS) entry which is preliminary data.</text>
</comment>
<dbReference type="PROSITE" id="PS00666">
    <property type="entry name" value="DHDPS_2"/>
    <property type="match status" value="1"/>
</dbReference>
<dbReference type="SUPFAM" id="SSF51569">
    <property type="entry name" value="Aldolase"/>
    <property type="match status" value="1"/>
</dbReference>
<organism evidence="16 17">
    <name type="scientific">Eiseniibacteriota bacterium</name>
    <dbReference type="NCBI Taxonomy" id="2212470"/>
    <lineage>
        <taxon>Bacteria</taxon>
        <taxon>Candidatus Eiseniibacteriota</taxon>
    </lineage>
</organism>
<keyword evidence="8 12" id="KW-0457">Lysine biosynthesis</keyword>
<evidence type="ECO:0000256" key="4">
    <source>
        <dbReference type="ARBA" id="ARBA00012086"/>
    </source>
</evidence>
<feature type="binding site" evidence="12 15">
    <location>
        <position position="44"/>
    </location>
    <ligand>
        <name>pyruvate</name>
        <dbReference type="ChEBI" id="CHEBI:15361"/>
    </ligand>
</feature>
<comment type="catalytic activity">
    <reaction evidence="11 12">
        <text>L-aspartate 4-semialdehyde + pyruvate = (2S,4S)-4-hydroxy-2,3,4,5-tetrahydrodipicolinate + H2O + H(+)</text>
        <dbReference type="Rhea" id="RHEA:34171"/>
        <dbReference type="ChEBI" id="CHEBI:15361"/>
        <dbReference type="ChEBI" id="CHEBI:15377"/>
        <dbReference type="ChEBI" id="CHEBI:15378"/>
        <dbReference type="ChEBI" id="CHEBI:67139"/>
        <dbReference type="ChEBI" id="CHEBI:537519"/>
        <dbReference type="EC" id="4.3.3.7"/>
    </reaction>
</comment>
<dbReference type="GO" id="GO:0019877">
    <property type="term" value="P:diaminopimelate biosynthetic process"/>
    <property type="evidence" value="ECO:0007669"/>
    <property type="project" value="UniProtKB-UniRule"/>
</dbReference>
<comment type="subcellular location">
    <subcellularLocation>
        <location evidence="12">Cytoplasm</location>
    </subcellularLocation>
</comment>
<keyword evidence="6 12" id="KW-0028">Amino-acid biosynthesis</keyword>
<evidence type="ECO:0000256" key="2">
    <source>
        <dbReference type="ARBA" id="ARBA00005120"/>
    </source>
</evidence>
<evidence type="ECO:0000256" key="9">
    <source>
        <dbReference type="ARBA" id="ARBA00023239"/>
    </source>
</evidence>
<comment type="caution">
    <text evidence="12">Was originally thought to be a dihydrodipicolinate synthase (DHDPS), catalyzing the condensation of (S)-aspartate-beta-semialdehyde [(S)-ASA] and pyruvate to dihydrodipicolinate (DHDP). However, it was shown in E.coli that the product of the enzymatic reaction is not dihydrodipicolinate but in fact (4S)-4-hydroxy-2,3,4,5-tetrahydro-(2S)-dipicolinic acid (HTPA), and that the consecutive dehydration reaction leading to DHDP is not spontaneous but catalyzed by DapB.</text>
</comment>
<dbReference type="Proteomes" id="UP000777784">
    <property type="component" value="Unassembled WGS sequence"/>
</dbReference>
<dbReference type="InterPro" id="IPR013785">
    <property type="entry name" value="Aldolase_TIM"/>
</dbReference>
<dbReference type="EMBL" id="JAHJDP010000028">
    <property type="protein sequence ID" value="MBU2690295.1"/>
    <property type="molecule type" value="Genomic_DNA"/>
</dbReference>